<evidence type="ECO:0000256" key="1">
    <source>
        <dbReference type="ARBA" id="ARBA00004167"/>
    </source>
</evidence>
<keyword evidence="7 9" id="KW-0472">Membrane</keyword>
<evidence type="ECO:0000256" key="9">
    <source>
        <dbReference type="SAM" id="Phobius"/>
    </source>
</evidence>
<evidence type="ECO:0000256" key="2">
    <source>
        <dbReference type="ARBA" id="ARBA00009977"/>
    </source>
</evidence>
<evidence type="ECO:0000313" key="10">
    <source>
        <dbReference type="EMBL" id="KAL3645850.1"/>
    </source>
</evidence>
<accession>A0ABD3DYB8</accession>
<feature type="transmembrane region" description="Helical" evidence="9">
    <location>
        <begin position="50"/>
        <end position="71"/>
    </location>
</feature>
<feature type="region of interest" description="Disordered" evidence="8">
    <location>
        <begin position="134"/>
        <end position="167"/>
    </location>
</feature>
<proteinExistence type="inferred from homology"/>
<comment type="subcellular location">
    <subcellularLocation>
        <location evidence="1">Membrane</location>
        <topology evidence="1">Single-pass membrane protein</topology>
    </subcellularLocation>
</comment>
<dbReference type="AlphaFoldDB" id="A0ABD3DYB8"/>
<gene>
    <name evidence="10" type="ORF">CASFOL_011030</name>
</gene>
<keyword evidence="4 9" id="KW-0812">Transmembrane</keyword>
<evidence type="ECO:0000313" key="11">
    <source>
        <dbReference type="Proteomes" id="UP001632038"/>
    </source>
</evidence>
<comment type="caution">
    <text evidence="10">The sequence shown here is derived from an EMBL/GenBank/DDBJ whole genome shotgun (WGS) entry which is preliminary data.</text>
</comment>
<dbReference type="Proteomes" id="UP001632038">
    <property type="component" value="Unassembled WGS sequence"/>
</dbReference>
<evidence type="ECO:0000256" key="4">
    <source>
        <dbReference type="ARBA" id="ARBA00022692"/>
    </source>
</evidence>
<evidence type="ECO:0000256" key="7">
    <source>
        <dbReference type="ARBA" id="ARBA00023136"/>
    </source>
</evidence>
<dbReference type="GO" id="GO:0080143">
    <property type="term" value="P:regulation of amino acid export"/>
    <property type="evidence" value="ECO:0007669"/>
    <property type="project" value="UniProtKB-ARBA"/>
</dbReference>
<sequence length="167" mass="18167">MRTLLNSSSPLTRYTTLESSATIASDGAPDENFSPPATIQHSPWHSPIPYLFGGLAAMLGLIAISLIILACSYWKLSGDRDAGDIEGGGDGVSDDKPSPVFEEKLLVIMAGQLKPTFLATPTLTRINSSLINDEKLINSNEKEKEKENGKEEQEHHNDSNQESQLSR</sequence>
<keyword evidence="3" id="KW-0813">Transport</keyword>
<reference evidence="11" key="1">
    <citation type="journal article" date="2024" name="IScience">
        <title>Strigolactones Initiate the Formation of Haustorium-like Structures in Castilleja.</title>
        <authorList>
            <person name="Buerger M."/>
            <person name="Peterson D."/>
            <person name="Chory J."/>
        </authorList>
    </citation>
    <scope>NUCLEOTIDE SEQUENCE [LARGE SCALE GENOMIC DNA]</scope>
</reference>
<keyword evidence="6 9" id="KW-1133">Transmembrane helix</keyword>
<comment type="similarity">
    <text evidence="2">Belongs to the GLUTAMINE DUMPER 1 (TC 9.B.60) family.</text>
</comment>
<keyword evidence="11" id="KW-1185">Reference proteome</keyword>
<organism evidence="10 11">
    <name type="scientific">Castilleja foliolosa</name>
    <dbReference type="NCBI Taxonomy" id="1961234"/>
    <lineage>
        <taxon>Eukaryota</taxon>
        <taxon>Viridiplantae</taxon>
        <taxon>Streptophyta</taxon>
        <taxon>Embryophyta</taxon>
        <taxon>Tracheophyta</taxon>
        <taxon>Spermatophyta</taxon>
        <taxon>Magnoliopsida</taxon>
        <taxon>eudicotyledons</taxon>
        <taxon>Gunneridae</taxon>
        <taxon>Pentapetalae</taxon>
        <taxon>asterids</taxon>
        <taxon>lamiids</taxon>
        <taxon>Lamiales</taxon>
        <taxon>Orobanchaceae</taxon>
        <taxon>Pedicularideae</taxon>
        <taxon>Castillejinae</taxon>
        <taxon>Castilleja</taxon>
    </lineage>
</organism>
<keyword evidence="5" id="KW-0029">Amino-acid transport</keyword>
<evidence type="ECO:0000256" key="6">
    <source>
        <dbReference type="ARBA" id="ARBA00022989"/>
    </source>
</evidence>
<dbReference type="PANTHER" id="PTHR33228">
    <property type="entry name" value="PROTEIN GLUTAMINE DUMPER 4-RELATED"/>
    <property type="match status" value="1"/>
</dbReference>
<evidence type="ECO:0000256" key="8">
    <source>
        <dbReference type="SAM" id="MobiDB-lite"/>
    </source>
</evidence>
<protein>
    <submittedName>
        <fullName evidence="10">Uncharacterized protein</fullName>
    </submittedName>
</protein>
<dbReference type="EMBL" id="JAVIJP010000013">
    <property type="protein sequence ID" value="KAL3645850.1"/>
    <property type="molecule type" value="Genomic_DNA"/>
</dbReference>
<feature type="compositionally biased region" description="Basic and acidic residues" evidence="8">
    <location>
        <begin position="134"/>
        <end position="159"/>
    </location>
</feature>
<evidence type="ECO:0000256" key="5">
    <source>
        <dbReference type="ARBA" id="ARBA00022970"/>
    </source>
</evidence>
<dbReference type="InterPro" id="IPR040359">
    <property type="entry name" value="GDU"/>
</dbReference>
<name>A0ABD3DYB8_9LAMI</name>
<dbReference type="PANTHER" id="PTHR33228:SF77">
    <property type="entry name" value="PROTEIN GLUTAMINE DUMPER 2"/>
    <property type="match status" value="1"/>
</dbReference>
<evidence type="ECO:0000256" key="3">
    <source>
        <dbReference type="ARBA" id="ARBA00022448"/>
    </source>
</evidence>
<dbReference type="GO" id="GO:0006865">
    <property type="term" value="P:amino acid transport"/>
    <property type="evidence" value="ECO:0007669"/>
    <property type="project" value="UniProtKB-KW"/>
</dbReference>
<dbReference type="GO" id="GO:0016020">
    <property type="term" value="C:membrane"/>
    <property type="evidence" value="ECO:0007669"/>
    <property type="project" value="UniProtKB-SubCell"/>
</dbReference>